<evidence type="ECO:0000256" key="2">
    <source>
        <dbReference type="ARBA" id="ARBA00022475"/>
    </source>
</evidence>
<dbReference type="RefSeq" id="WP_066666161.1">
    <property type="nucleotide sequence ID" value="NZ_LYVF01000013.1"/>
</dbReference>
<feature type="transmembrane region" description="Helical" evidence="6">
    <location>
        <begin position="6"/>
        <end position="27"/>
    </location>
</feature>
<comment type="caution">
    <text evidence="7">The sequence shown here is derived from an EMBL/GenBank/DDBJ whole genome shotgun (WGS) entry which is preliminary data.</text>
</comment>
<proteinExistence type="predicted"/>
<organism evidence="7 8">
    <name type="scientific">Desulfotomaculum copahuensis</name>
    <dbReference type="NCBI Taxonomy" id="1838280"/>
    <lineage>
        <taxon>Bacteria</taxon>
        <taxon>Bacillati</taxon>
        <taxon>Bacillota</taxon>
        <taxon>Clostridia</taxon>
        <taxon>Eubacteriales</taxon>
        <taxon>Desulfotomaculaceae</taxon>
        <taxon>Desulfotomaculum</taxon>
    </lineage>
</organism>
<keyword evidence="2" id="KW-1003">Cell membrane</keyword>
<keyword evidence="3 6" id="KW-0812">Transmembrane</keyword>
<dbReference type="AlphaFoldDB" id="A0A1B7LIZ3"/>
<evidence type="ECO:0000313" key="8">
    <source>
        <dbReference type="Proteomes" id="UP000078532"/>
    </source>
</evidence>
<comment type="subcellular location">
    <subcellularLocation>
        <location evidence="1">Cell membrane</location>
        <topology evidence="1">Multi-pass membrane protein</topology>
    </subcellularLocation>
</comment>
<gene>
    <name evidence="7" type="ORF">A6M21_03125</name>
</gene>
<keyword evidence="5 6" id="KW-0472">Membrane</keyword>
<accession>A0A1B7LIZ3</accession>
<evidence type="ECO:0000256" key="6">
    <source>
        <dbReference type="SAM" id="Phobius"/>
    </source>
</evidence>
<feature type="transmembrane region" description="Helical" evidence="6">
    <location>
        <begin position="34"/>
        <end position="54"/>
    </location>
</feature>
<protein>
    <recommendedName>
        <fullName evidence="9">Hydrogenase</fullName>
    </recommendedName>
</protein>
<evidence type="ECO:0000256" key="1">
    <source>
        <dbReference type="ARBA" id="ARBA00004651"/>
    </source>
</evidence>
<dbReference type="EMBL" id="LYVF01000013">
    <property type="protein sequence ID" value="OAT86432.1"/>
    <property type="molecule type" value="Genomic_DNA"/>
</dbReference>
<dbReference type="InterPro" id="IPR038730">
    <property type="entry name" value="HyfE-like"/>
</dbReference>
<dbReference type="PANTHER" id="PTHR38601:SF1">
    <property type="entry name" value="HYDROGENASE-4 COMPONENT E"/>
    <property type="match status" value="1"/>
</dbReference>
<evidence type="ECO:0000256" key="5">
    <source>
        <dbReference type="ARBA" id="ARBA00023136"/>
    </source>
</evidence>
<evidence type="ECO:0000313" key="7">
    <source>
        <dbReference type="EMBL" id="OAT86432.1"/>
    </source>
</evidence>
<dbReference type="GO" id="GO:0005886">
    <property type="term" value="C:plasma membrane"/>
    <property type="evidence" value="ECO:0007669"/>
    <property type="project" value="UniProtKB-SubCell"/>
</dbReference>
<keyword evidence="8" id="KW-1185">Reference proteome</keyword>
<evidence type="ECO:0000256" key="3">
    <source>
        <dbReference type="ARBA" id="ARBA00022692"/>
    </source>
</evidence>
<reference evidence="7 8" key="1">
    <citation type="submission" date="2016-04" db="EMBL/GenBank/DDBJ databases">
        <authorList>
            <person name="Evans L.H."/>
            <person name="Alamgir A."/>
            <person name="Owens N."/>
            <person name="Weber N.D."/>
            <person name="Virtaneva K."/>
            <person name="Barbian K."/>
            <person name="Babar A."/>
            <person name="Rosenke K."/>
        </authorList>
    </citation>
    <scope>NUCLEOTIDE SEQUENCE [LARGE SCALE GENOMIC DNA]</scope>
    <source>
        <strain evidence="7 8">LMa1</strain>
    </source>
</reference>
<dbReference type="OrthoDB" id="5298295at2"/>
<dbReference type="Proteomes" id="UP000078532">
    <property type="component" value="Unassembled WGS sequence"/>
</dbReference>
<name>A0A1B7LIZ3_9FIRM</name>
<feature type="transmembrane region" description="Helical" evidence="6">
    <location>
        <begin position="60"/>
        <end position="83"/>
    </location>
</feature>
<feature type="transmembrane region" description="Helical" evidence="6">
    <location>
        <begin position="127"/>
        <end position="147"/>
    </location>
</feature>
<evidence type="ECO:0008006" key="9">
    <source>
        <dbReference type="Google" id="ProtNLM"/>
    </source>
</evidence>
<feature type="transmembrane region" description="Helical" evidence="6">
    <location>
        <begin position="95"/>
        <end position="115"/>
    </location>
</feature>
<dbReference type="STRING" id="1838280.A6M21_03125"/>
<keyword evidence="4 6" id="KW-1133">Transmembrane helix</keyword>
<evidence type="ECO:0000256" key="4">
    <source>
        <dbReference type="ARBA" id="ARBA00022989"/>
    </source>
</evidence>
<feature type="transmembrane region" description="Helical" evidence="6">
    <location>
        <begin position="159"/>
        <end position="177"/>
    </location>
</feature>
<dbReference type="PANTHER" id="PTHR38601">
    <property type="entry name" value="HYDROGENASE-4 COMPONENT E"/>
    <property type="match status" value="1"/>
</dbReference>
<sequence length="220" mass="23821">MLYATALKLLGVLGALLLLETLFMLAVRQMRGIIRLYAIHSLLLAISAAVVGYVTGMYHLYLVAGLTLLFKVLAIPYSLERVIHDTILEKREIHFVFGVPGSLLIGGLLCLLAYFTSIRLVYPGDTLARLLLSVGAAVALLGLFIMVGRQEAVPQISGLLIMENGVILIAVVTAFGLPLIAEFGLFLDVLVGALLLGVLVMRLQRHNETTAVGMLRRLKG</sequence>
<feature type="transmembrane region" description="Helical" evidence="6">
    <location>
        <begin position="183"/>
        <end position="201"/>
    </location>
</feature>